<keyword evidence="1" id="KW-0812">Transmembrane</keyword>
<dbReference type="EMBL" id="JANQDX010000019">
    <property type="protein sequence ID" value="KAL0905222.1"/>
    <property type="molecule type" value="Genomic_DNA"/>
</dbReference>
<keyword evidence="1" id="KW-0472">Membrane</keyword>
<dbReference type="Proteomes" id="UP001552299">
    <property type="component" value="Unassembled WGS sequence"/>
</dbReference>
<comment type="caution">
    <text evidence="2">The sequence shown here is derived from an EMBL/GenBank/DDBJ whole genome shotgun (WGS) entry which is preliminary data.</text>
</comment>
<keyword evidence="1" id="KW-1133">Transmembrane helix</keyword>
<gene>
    <name evidence="2" type="ORF">M5K25_027411</name>
</gene>
<evidence type="ECO:0000313" key="2">
    <source>
        <dbReference type="EMBL" id="KAL0905222.1"/>
    </source>
</evidence>
<organism evidence="2 3">
    <name type="scientific">Dendrobium thyrsiflorum</name>
    <name type="common">Pinecone-like raceme dendrobium</name>
    <name type="synonym">Orchid</name>
    <dbReference type="NCBI Taxonomy" id="117978"/>
    <lineage>
        <taxon>Eukaryota</taxon>
        <taxon>Viridiplantae</taxon>
        <taxon>Streptophyta</taxon>
        <taxon>Embryophyta</taxon>
        <taxon>Tracheophyta</taxon>
        <taxon>Spermatophyta</taxon>
        <taxon>Magnoliopsida</taxon>
        <taxon>Liliopsida</taxon>
        <taxon>Asparagales</taxon>
        <taxon>Orchidaceae</taxon>
        <taxon>Epidendroideae</taxon>
        <taxon>Malaxideae</taxon>
        <taxon>Dendrobiinae</taxon>
        <taxon>Dendrobium</taxon>
    </lineage>
</organism>
<accession>A0ABD0U016</accession>
<protein>
    <submittedName>
        <fullName evidence="2">Uncharacterized protein</fullName>
    </submittedName>
</protein>
<reference evidence="2 3" key="1">
    <citation type="journal article" date="2024" name="Plant Biotechnol. J.">
        <title>Dendrobium thyrsiflorum genome and its molecular insights into genes involved in important horticultural traits.</title>
        <authorList>
            <person name="Chen B."/>
            <person name="Wang J.Y."/>
            <person name="Zheng P.J."/>
            <person name="Li K.L."/>
            <person name="Liang Y.M."/>
            <person name="Chen X.F."/>
            <person name="Zhang C."/>
            <person name="Zhao X."/>
            <person name="He X."/>
            <person name="Zhang G.Q."/>
            <person name="Liu Z.J."/>
            <person name="Xu Q."/>
        </authorList>
    </citation>
    <scope>NUCLEOTIDE SEQUENCE [LARGE SCALE GENOMIC DNA]</scope>
    <source>
        <strain evidence="2">GZMU011</strain>
    </source>
</reference>
<name>A0ABD0U016_DENTH</name>
<proteinExistence type="predicted"/>
<keyword evidence="3" id="KW-1185">Reference proteome</keyword>
<evidence type="ECO:0000313" key="3">
    <source>
        <dbReference type="Proteomes" id="UP001552299"/>
    </source>
</evidence>
<evidence type="ECO:0000256" key="1">
    <source>
        <dbReference type="SAM" id="Phobius"/>
    </source>
</evidence>
<sequence>MLVFFFWEMAASSDSLEVFFELVVCMILYAFICWLLNFSKCKGYVSNWLDLMSKLVFNAFFNREESMPISQSVQFDGKGNTIDFPDLVELG</sequence>
<dbReference type="AlphaFoldDB" id="A0ABD0U016"/>
<feature type="transmembrane region" description="Helical" evidence="1">
    <location>
        <begin position="20"/>
        <end position="38"/>
    </location>
</feature>